<feature type="signal peptide" evidence="2">
    <location>
        <begin position="1"/>
        <end position="28"/>
    </location>
</feature>
<dbReference type="RefSeq" id="WP_157396026.1">
    <property type="nucleotide sequence ID" value="NZ_WSEL01000002.1"/>
</dbReference>
<accession>A0A6N8IPX6</accession>
<comment type="similarity">
    <text evidence="1">Belongs to the UPF0065 (bug) family.</text>
</comment>
<reference evidence="3 4" key="1">
    <citation type="submission" date="2019-12" db="EMBL/GenBank/DDBJ databases">
        <authorList>
            <person name="Huq M.A."/>
        </authorList>
    </citation>
    <scope>NUCLEOTIDE SEQUENCE [LARGE SCALE GENOMIC DNA]</scope>
    <source>
        <strain evidence="3 4">MAH-25</strain>
    </source>
</reference>
<dbReference type="SUPFAM" id="SSF53850">
    <property type="entry name" value="Periplasmic binding protein-like II"/>
    <property type="match status" value="1"/>
</dbReference>
<dbReference type="Proteomes" id="UP000469385">
    <property type="component" value="Unassembled WGS sequence"/>
</dbReference>
<dbReference type="PANTHER" id="PTHR42928:SF5">
    <property type="entry name" value="BLR1237 PROTEIN"/>
    <property type="match status" value="1"/>
</dbReference>
<dbReference type="Gene3D" id="3.40.190.150">
    <property type="entry name" value="Bordetella uptake gene, domain 1"/>
    <property type="match status" value="1"/>
</dbReference>
<evidence type="ECO:0000256" key="1">
    <source>
        <dbReference type="ARBA" id="ARBA00006987"/>
    </source>
</evidence>
<keyword evidence="4" id="KW-1185">Reference proteome</keyword>
<protein>
    <submittedName>
        <fullName evidence="3">Tripartite tricarboxylate transporter substrate binding protein</fullName>
    </submittedName>
</protein>
<evidence type="ECO:0000256" key="2">
    <source>
        <dbReference type="SAM" id="SignalP"/>
    </source>
</evidence>
<dbReference type="EMBL" id="WSEL01000002">
    <property type="protein sequence ID" value="MVQ27883.1"/>
    <property type="molecule type" value="Genomic_DNA"/>
</dbReference>
<dbReference type="AlphaFoldDB" id="A0A6N8IPX6"/>
<dbReference type="PANTHER" id="PTHR42928">
    <property type="entry name" value="TRICARBOXYLATE-BINDING PROTEIN"/>
    <property type="match status" value="1"/>
</dbReference>
<gene>
    <name evidence="3" type="ORF">GON04_00370</name>
</gene>
<keyword evidence="2" id="KW-0732">Signal</keyword>
<evidence type="ECO:0000313" key="3">
    <source>
        <dbReference type="EMBL" id="MVQ27883.1"/>
    </source>
</evidence>
<proteinExistence type="inferred from homology"/>
<dbReference type="Pfam" id="PF03401">
    <property type="entry name" value="TctC"/>
    <property type="match status" value="1"/>
</dbReference>
<organism evidence="3 4">
    <name type="scientific">Ramlibacter pinisoli</name>
    <dbReference type="NCBI Taxonomy" id="2682844"/>
    <lineage>
        <taxon>Bacteria</taxon>
        <taxon>Pseudomonadati</taxon>
        <taxon>Pseudomonadota</taxon>
        <taxon>Betaproteobacteria</taxon>
        <taxon>Burkholderiales</taxon>
        <taxon>Comamonadaceae</taxon>
        <taxon>Ramlibacter</taxon>
    </lineage>
</organism>
<comment type="caution">
    <text evidence="3">The sequence shown here is derived from an EMBL/GenBank/DDBJ whole genome shotgun (WGS) entry which is preliminary data.</text>
</comment>
<dbReference type="InterPro" id="IPR042100">
    <property type="entry name" value="Bug_dom1"/>
</dbReference>
<feature type="chain" id="PRO_5027069242" evidence="2">
    <location>
        <begin position="29"/>
        <end position="329"/>
    </location>
</feature>
<sequence length="329" mass="34403">MTLTPRFRPAALLAALAAPFLVAAPLHAQQAYPNKPVRLVVPQTPGGASDALARIVAQKLTEKWGQPVVVDNRAGAGGNIGMDAVAKAAPDGYTLLMSYVGSHAINPSIYKKLPFDPEADFAAVANLAQVPFVAVANPKLPINNIKDLATYVGSGKGQVSFGSAGNGSVNHLLGEMFNSAANVKMSHIPYKGAAPALTDLISGQIQVVFTSLPSVAQHIKSGTLKGLAVTGKQRSPAFKDIPTFAELGYPAFNVSPWFAIFATGGTPATVVQKINADINEILKEKDTVEKFAAQGAEVHMTSPQELAGMLKADIQRWAVVVKQSGATAD</sequence>
<dbReference type="InterPro" id="IPR005064">
    <property type="entry name" value="BUG"/>
</dbReference>
<dbReference type="PIRSF" id="PIRSF017082">
    <property type="entry name" value="YflP"/>
    <property type="match status" value="1"/>
</dbReference>
<evidence type="ECO:0000313" key="4">
    <source>
        <dbReference type="Proteomes" id="UP000469385"/>
    </source>
</evidence>
<name>A0A6N8IPX6_9BURK</name>
<dbReference type="Gene3D" id="3.40.190.10">
    <property type="entry name" value="Periplasmic binding protein-like II"/>
    <property type="match status" value="1"/>
</dbReference>
<dbReference type="CDD" id="cd13578">
    <property type="entry name" value="PBP2_Bug27"/>
    <property type="match status" value="1"/>
</dbReference>